<protein>
    <submittedName>
        <fullName evidence="1">Uncharacterized protein</fullName>
    </submittedName>
</protein>
<sequence length="40" mass="4797">MSDRLTIEQRHNNMAAIRSKDAERRYLLSTIVNIFIYRCP</sequence>
<gene>
    <name evidence="1" type="ORF">PREVCOP_04610</name>
</gene>
<organism evidence="1 2">
    <name type="scientific">Segatella copri DSM 18205</name>
    <dbReference type="NCBI Taxonomy" id="537011"/>
    <lineage>
        <taxon>Bacteria</taxon>
        <taxon>Pseudomonadati</taxon>
        <taxon>Bacteroidota</taxon>
        <taxon>Bacteroidia</taxon>
        <taxon>Bacteroidales</taxon>
        <taxon>Prevotellaceae</taxon>
        <taxon>Segatella</taxon>
    </lineage>
</organism>
<evidence type="ECO:0000313" key="1">
    <source>
        <dbReference type="EMBL" id="EFB35706.1"/>
    </source>
</evidence>
<dbReference type="HOGENOM" id="CLU_3294213_0_0_10"/>
<dbReference type="Proteomes" id="UP000004477">
    <property type="component" value="Unassembled WGS sequence"/>
</dbReference>
<keyword evidence="2" id="KW-1185">Reference proteome</keyword>
<reference evidence="1" key="1">
    <citation type="submission" date="2009-11" db="EMBL/GenBank/DDBJ databases">
        <authorList>
            <person name="Weinstock G."/>
            <person name="Sodergren E."/>
            <person name="Clifton S."/>
            <person name="Fulton L."/>
            <person name="Fulton B."/>
            <person name="Courtney L."/>
            <person name="Fronick C."/>
            <person name="Harrison M."/>
            <person name="Strong C."/>
            <person name="Farmer C."/>
            <person name="Delahaunty K."/>
            <person name="Markovic C."/>
            <person name="Hall O."/>
            <person name="Minx P."/>
            <person name="Tomlinson C."/>
            <person name="Mitreva M."/>
            <person name="Nelson J."/>
            <person name="Hou S."/>
            <person name="Wollam A."/>
            <person name="Pepin K.H."/>
            <person name="Johnson M."/>
            <person name="Bhonagiri V."/>
            <person name="Nash W.E."/>
            <person name="Warren W."/>
            <person name="Chinwalla A."/>
            <person name="Mardis E.R."/>
            <person name="Wilson R.K."/>
        </authorList>
    </citation>
    <scope>NUCLEOTIDE SEQUENCE [LARGE SCALE GENOMIC DNA]</scope>
    <source>
        <strain evidence="1">DSM 18205</strain>
    </source>
</reference>
<dbReference type="STRING" id="537011.PREVCOP_04610"/>
<accession>D1PBN0</accession>
<dbReference type="RefSeq" id="WP_006847323.1">
    <property type="nucleotide sequence ID" value="NZ_CP102288.1"/>
</dbReference>
<proteinExistence type="predicted"/>
<dbReference type="EMBL" id="ACBX02000012">
    <property type="protein sequence ID" value="EFB35706.1"/>
    <property type="molecule type" value="Genomic_DNA"/>
</dbReference>
<name>D1PBN0_9BACT</name>
<comment type="caution">
    <text evidence="1">The sequence shown here is derived from an EMBL/GenBank/DDBJ whole genome shotgun (WGS) entry which is preliminary data.</text>
</comment>
<dbReference type="AlphaFoldDB" id="D1PBN0"/>
<evidence type="ECO:0000313" key="2">
    <source>
        <dbReference type="Proteomes" id="UP000004477"/>
    </source>
</evidence>
<dbReference type="PaxDb" id="537011-PREVCOP_04610"/>